<accession>A0A0D2C5S3</accession>
<dbReference type="PANTHER" id="PTHR10622">
    <property type="entry name" value="HET DOMAIN-CONTAINING PROTEIN"/>
    <property type="match status" value="1"/>
</dbReference>
<feature type="domain" description="DUF8212" evidence="2">
    <location>
        <begin position="249"/>
        <end position="282"/>
    </location>
</feature>
<sequence length="619" mass="70252">MRLLNTKTHLIEKFDDPSDAPRSGYAILSHTWILKPDKELELDEIRSAPTDAAKASLVKGHPKTRETCKLAQAQTPVLSHVWIDTICIDQNSSSDKSEAINAMYRYYQDAKMCFTHLFDVDGRGMALTDPDPRKPDTDDMKAVRKEFSEARWFKRGWTLQELLAPPQLFFYDKNWKLLGSRSSLCNTIAGITRIELRVLQDAQLMWDCSIAQRMSWAAGRKTRRPEDKAYSLMGIFGVNMPMIYGEGDRAFIRLQEEIIKVSDDHSLFAWSMSGDPNNSALLARSPDPFEGCTNITRQLLHTGNYPYSVTNRGISMQLSLAPFIPDVFIAPINCIRQPKQPPSGGQRSKPLQLGLFLKRDVEDDKYIRVAVDGNDFYEFPPGESLRPRRLYGGIGFYNADTSVDSRGAVSLHVQRIPNQPNVASPGAVLINGFKIGPNLWKGCQDRPWKSVPDSQWDATTQILSFAPRHLPSLEATLKVSILKHGFARYPRRIMVYFDESYNLICDLNTETLTYFDAYKKKKVQSKAFSSAREPLDLAGGRTLHTYGDFMRPEVDRFDGLDAYFPAYIARKEKGYLHVMLQRELVSGSVQAQVWAIEVEAVQTFEDNPWAETGFDFLLL</sequence>
<organism evidence="3 4">
    <name type="scientific">Cladophialophora immunda</name>
    <dbReference type="NCBI Taxonomy" id="569365"/>
    <lineage>
        <taxon>Eukaryota</taxon>
        <taxon>Fungi</taxon>
        <taxon>Dikarya</taxon>
        <taxon>Ascomycota</taxon>
        <taxon>Pezizomycotina</taxon>
        <taxon>Eurotiomycetes</taxon>
        <taxon>Chaetothyriomycetidae</taxon>
        <taxon>Chaetothyriales</taxon>
        <taxon>Herpotrichiellaceae</taxon>
        <taxon>Cladophialophora</taxon>
    </lineage>
</organism>
<dbReference type="GeneID" id="27348175"/>
<dbReference type="Pfam" id="PF06985">
    <property type="entry name" value="HET"/>
    <property type="match status" value="1"/>
</dbReference>
<dbReference type="PANTHER" id="PTHR10622:SF10">
    <property type="entry name" value="HET DOMAIN-CONTAINING PROTEIN"/>
    <property type="match status" value="1"/>
</dbReference>
<dbReference type="EMBL" id="KN847044">
    <property type="protein sequence ID" value="KIW25840.1"/>
    <property type="molecule type" value="Genomic_DNA"/>
</dbReference>
<dbReference type="RefSeq" id="XP_016246056.1">
    <property type="nucleotide sequence ID" value="XM_016396200.1"/>
</dbReference>
<dbReference type="VEuPathDB" id="FungiDB:PV07_08981"/>
<dbReference type="InterPro" id="IPR058525">
    <property type="entry name" value="DUF8212"/>
</dbReference>
<evidence type="ECO:0000313" key="4">
    <source>
        <dbReference type="Proteomes" id="UP000054466"/>
    </source>
</evidence>
<keyword evidence="4" id="KW-1185">Reference proteome</keyword>
<dbReference type="OrthoDB" id="20872at2759"/>
<protein>
    <submittedName>
        <fullName evidence="3">Uncharacterized protein</fullName>
    </submittedName>
</protein>
<evidence type="ECO:0000259" key="1">
    <source>
        <dbReference type="Pfam" id="PF06985"/>
    </source>
</evidence>
<dbReference type="Proteomes" id="UP000054466">
    <property type="component" value="Unassembled WGS sequence"/>
</dbReference>
<proteinExistence type="predicted"/>
<feature type="domain" description="Heterokaryon incompatibility" evidence="1">
    <location>
        <begin position="25"/>
        <end position="161"/>
    </location>
</feature>
<dbReference type="AlphaFoldDB" id="A0A0D2C5S3"/>
<reference evidence="3 4" key="1">
    <citation type="submission" date="2015-01" db="EMBL/GenBank/DDBJ databases">
        <title>The Genome Sequence of Cladophialophora immunda CBS83496.</title>
        <authorList>
            <consortium name="The Broad Institute Genomics Platform"/>
            <person name="Cuomo C."/>
            <person name="de Hoog S."/>
            <person name="Gorbushina A."/>
            <person name="Stielow B."/>
            <person name="Teixiera M."/>
            <person name="Abouelleil A."/>
            <person name="Chapman S.B."/>
            <person name="Priest M."/>
            <person name="Young S.K."/>
            <person name="Wortman J."/>
            <person name="Nusbaum C."/>
            <person name="Birren B."/>
        </authorList>
    </citation>
    <scope>NUCLEOTIDE SEQUENCE [LARGE SCALE GENOMIC DNA]</scope>
    <source>
        <strain evidence="3 4">CBS 83496</strain>
    </source>
</reference>
<dbReference type="STRING" id="569365.A0A0D2C5S3"/>
<dbReference type="Pfam" id="PF26640">
    <property type="entry name" value="DUF8212"/>
    <property type="match status" value="1"/>
</dbReference>
<evidence type="ECO:0000313" key="3">
    <source>
        <dbReference type="EMBL" id="KIW25840.1"/>
    </source>
</evidence>
<gene>
    <name evidence="3" type="ORF">PV07_08981</name>
</gene>
<name>A0A0D2C5S3_9EURO</name>
<dbReference type="InterPro" id="IPR010730">
    <property type="entry name" value="HET"/>
</dbReference>
<evidence type="ECO:0000259" key="2">
    <source>
        <dbReference type="Pfam" id="PF26640"/>
    </source>
</evidence>
<dbReference type="HOGENOM" id="CLU_000288_138_13_1"/>